<evidence type="ECO:0000313" key="3">
    <source>
        <dbReference type="Proteomes" id="UP000050421"/>
    </source>
</evidence>
<proteinExistence type="predicted"/>
<dbReference type="PANTHER" id="PTHR12843:SF5">
    <property type="entry name" value="EEF1A LYSINE METHYLTRANSFERASE 2"/>
    <property type="match status" value="1"/>
</dbReference>
<dbReference type="OrthoDB" id="9788660at2"/>
<name>A0A0P7XDE0_9BACT</name>
<gene>
    <name evidence="2" type="ORF">HLUCCX10_12625</name>
</gene>
<dbReference type="EMBL" id="LJXT01000086">
    <property type="protein sequence ID" value="KPQ13556.1"/>
    <property type="molecule type" value="Genomic_DNA"/>
</dbReference>
<dbReference type="PATRIC" id="fig|1305737.6.peg.3180"/>
<dbReference type="InterPro" id="IPR041698">
    <property type="entry name" value="Methyltransf_25"/>
</dbReference>
<organism evidence="2 3">
    <name type="scientific">Algoriphagus marincola HL-49</name>
    <dbReference type="NCBI Taxonomy" id="1305737"/>
    <lineage>
        <taxon>Bacteria</taxon>
        <taxon>Pseudomonadati</taxon>
        <taxon>Bacteroidota</taxon>
        <taxon>Cytophagia</taxon>
        <taxon>Cytophagales</taxon>
        <taxon>Cyclobacteriaceae</taxon>
        <taxon>Algoriphagus</taxon>
    </lineage>
</organism>
<dbReference type="Gene3D" id="3.40.50.150">
    <property type="entry name" value="Vaccinia Virus protein VP39"/>
    <property type="match status" value="1"/>
</dbReference>
<accession>A0A0P7XDE0</accession>
<feature type="domain" description="Methyltransferase" evidence="1">
    <location>
        <begin position="46"/>
        <end position="132"/>
    </location>
</feature>
<reference evidence="2 3" key="1">
    <citation type="submission" date="2015-09" db="EMBL/GenBank/DDBJ databases">
        <title>Identification and resolution of microdiversity through metagenomic sequencing of parallel consortia.</title>
        <authorList>
            <person name="Nelson W.C."/>
            <person name="Romine M.F."/>
            <person name="Lindemann S.R."/>
        </authorList>
    </citation>
    <scope>NUCLEOTIDE SEQUENCE [LARGE SCALE GENOMIC DNA]</scope>
    <source>
        <strain evidence="2">HL-49</strain>
    </source>
</reference>
<dbReference type="SUPFAM" id="SSF53335">
    <property type="entry name" value="S-adenosyl-L-methionine-dependent methyltransferases"/>
    <property type="match status" value="1"/>
</dbReference>
<dbReference type="AlphaFoldDB" id="A0A0P7XDE0"/>
<dbReference type="CDD" id="cd02440">
    <property type="entry name" value="AdoMet_MTases"/>
    <property type="match status" value="1"/>
</dbReference>
<protein>
    <recommendedName>
        <fullName evidence="1">Methyltransferase domain-containing protein</fullName>
    </recommendedName>
</protein>
<dbReference type="Proteomes" id="UP000050421">
    <property type="component" value="Unassembled WGS sequence"/>
</dbReference>
<sequence length="205" mass="23526">MEKVKESHWEKVYQTKDTTKVGWFQIQPQVSIDLISEIEIDKTSPVIDVGGGDGLLVDWLVKERFSKVTVLDIATAALDKSKARLGEEAAKVVWESVDILKFHPERKFEIWHDRAVFHFLTDPKEQQIYRRLVESSILSGGHLLIMTFSKSGPKTCSGLPVQQYDIQDLEEFFDQEFELTKSLNYDHITPSGIAQNYSVALLRRK</sequence>
<dbReference type="Pfam" id="PF13649">
    <property type="entry name" value="Methyltransf_25"/>
    <property type="match status" value="1"/>
</dbReference>
<dbReference type="PANTHER" id="PTHR12843">
    <property type="entry name" value="PROTEIN-LYSINE N-METHYLTRANSFERASE METTL10"/>
    <property type="match status" value="1"/>
</dbReference>
<evidence type="ECO:0000313" key="2">
    <source>
        <dbReference type="EMBL" id="KPQ13556.1"/>
    </source>
</evidence>
<dbReference type="STRING" id="1305737.GCA_000526355_01623"/>
<dbReference type="InterPro" id="IPR029063">
    <property type="entry name" value="SAM-dependent_MTases_sf"/>
</dbReference>
<evidence type="ECO:0000259" key="1">
    <source>
        <dbReference type="Pfam" id="PF13649"/>
    </source>
</evidence>
<comment type="caution">
    <text evidence="2">The sequence shown here is derived from an EMBL/GenBank/DDBJ whole genome shotgun (WGS) entry which is preliminary data.</text>
</comment>
<dbReference type="eggNOG" id="COG4106">
    <property type="taxonomic scope" value="Bacteria"/>
</dbReference>